<dbReference type="RefSeq" id="XP_006009014.1">
    <property type="nucleotide sequence ID" value="XM_006008952.3"/>
</dbReference>
<reference evidence="2" key="3">
    <citation type="submission" date="2025-09" db="UniProtKB">
        <authorList>
            <consortium name="Ensembl"/>
        </authorList>
    </citation>
    <scope>IDENTIFICATION</scope>
</reference>
<dbReference type="InterPro" id="IPR005225">
    <property type="entry name" value="Small_GTP-bd"/>
</dbReference>
<dbReference type="Gene3D" id="3.40.50.300">
    <property type="entry name" value="P-loop containing nucleotide triphosphate hydrolases"/>
    <property type="match status" value="1"/>
</dbReference>
<reference evidence="3" key="1">
    <citation type="submission" date="2011-08" db="EMBL/GenBank/DDBJ databases">
        <title>The draft genome of Latimeria chalumnae.</title>
        <authorList>
            <person name="Di Palma F."/>
            <person name="Alfoldi J."/>
            <person name="Johnson J."/>
            <person name="Berlin A."/>
            <person name="Gnerre S."/>
            <person name="Jaffe D."/>
            <person name="MacCallum I."/>
            <person name="Young S."/>
            <person name="Walker B.J."/>
            <person name="Lander E."/>
            <person name="Lindblad-Toh K."/>
        </authorList>
    </citation>
    <scope>NUCLEOTIDE SEQUENCE [LARGE SCALE GENOMIC DNA]</scope>
    <source>
        <strain evidence="3">Wild caught</strain>
    </source>
</reference>
<dbReference type="Proteomes" id="UP000008672">
    <property type="component" value="Unassembled WGS sequence"/>
</dbReference>
<dbReference type="InterPro" id="IPR001806">
    <property type="entry name" value="Small_GTPase"/>
</dbReference>
<dbReference type="GeneID" id="102361567"/>
<evidence type="ECO:0000313" key="3">
    <source>
        <dbReference type="Proteomes" id="UP000008672"/>
    </source>
</evidence>
<dbReference type="InParanoid" id="H3A9T3"/>
<organism evidence="2 3">
    <name type="scientific">Latimeria chalumnae</name>
    <name type="common">Coelacanth</name>
    <dbReference type="NCBI Taxonomy" id="7897"/>
    <lineage>
        <taxon>Eukaryota</taxon>
        <taxon>Metazoa</taxon>
        <taxon>Chordata</taxon>
        <taxon>Craniata</taxon>
        <taxon>Vertebrata</taxon>
        <taxon>Euteleostomi</taxon>
        <taxon>Coelacanthiformes</taxon>
        <taxon>Coelacanthidae</taxon>
        <taxon>Latimeria</taxon>
    </lineage>
</organism>
<dbReference type="eggNOG" id="KOG0395">
    <property type="taxonomic scope" value="Eukaryota"/>
</dbReference>
<dbReference type="PROSITE" id="PS51419">
    <property type="entry name" value="RAB"/>
    <property type="match status" value="1"/>
</dbReference>
<dbReference type="SUPFAM" id="SSF52540">
    <property type="entry name" value="P-loop containing nucleoside triphosphate hydrolases"/>
    <property type="match status" value="1"/>
</dbReference>
<dbReference type="InterPro" id="IPR052661">
    <property type="entry name" value="Ras-like_GTPase_Reg"/>
</dbReference>
<dbReference type="OrthoDB" id="299781at2759"/>
<dbReference type="EMBL" id="AFYH01201797">
    <property type="status" value="NOT_ANNOTATED_CDS"/>
    <property type="molecule type" value="Genomic_DNA"/>
</dbReference>
<keyword evidence="3" id="KW-1185">Reference proteome</keyword>
<dbReference type="OMA" id="ALHRNRC"/>
<dbReference type="Pfam" id="PF00071">
    <property type="entry name" value="Ras"/>
    <property type="match status" value="1"/>
</dbReference>
<dbReference type="GO" id="GO:0003924">
    <property type="term" value="F:GTPase activity"/>
    <property type="evidence" value="ECO:0007669"/>
    <property type="project" value="InterPro"/>
</dbReference>
<dbReference type="HOGENOM" id="CLU_041217_9_3_1"/>
<dbReference type="SMART" id="SM00173">
    <property type="entry name" value="RAS"/>
    <property type="match status" value="1"/>
</dbReference>
<name>H3A9T3_LATCH</name>
<proteinExistence type="predicted"/>
<dbReference type="PANTHER" id="PTHR46350">
    <property type="entry name" value="RAS LIKE FAMILY 10 MEMBER B-RELATED"/>
    <property type="match status" value="1"/>
</dbReference>
<evidence type="ECO:0000256" key="1">
    <source>
        <dbReference type="ARBA" id="ARBA00022741"/>
    </source>
</evidence>
<sequence length="203" mass="23222">MVETLNIAVLGAPGVGKTAIIHQFLYNDFSDVYFPTRSKTISRPSVILNDTMYDLKVMDVPPLPSFPTSSSQEWMDSRSRGVRNANAYVLVYDIGCLESFEYVKMIRQQIVDNRTGNLNEAPIIVVGNKRDQQKQRFTPRRTVSVLVKKTWKCGYIECSAKYNWHIMLLFKELLSTAVARSCKHNHSSMRIQGALHRNRCSLM</sequence>
<dbReference type="GeneTree" id="ENSGT00940000165465"/>
<dbReference type="GO" id="GO:0005525">
    <property type="term" value="F:GTP binding"/>
    <property type="evidence" value="ECO:0007669"/>
    <property type="project" value="InterPro"/>
</dbReference>
<protein>
    <submittedName>
        <fullName evidence="2">RAS like family 10 member A</fullName>
    </submittedName>
</protein>
<dbReference type="Ensembl" id="ENSLACT00000006457.1">
    <property type="protein sequence ID" value="ENSLACP00000006404.1"/>
    <property type="gene ID" value="ENSLACG00000005682.1"/>
</dbReference>
<dbReference type="PRINTS" id="PR00449">
    <property type="entry name" value="RASTRNSFRMNG"/>
</dbReference>
<reference evidence="2" key="2">
    <citation type="submission" date="2025-08" db="UniProtKB">
        <authorList>
            <consortium name="Ensembl"/>
        </authorList>
    </citation>
    <scope>IDENTIFICATION</scope>
</reference>
<evidence type="ECO:0000313" key="2">
    <source>
        <dbReference type="Ensembl" id="ENSLACP00000006404.1"/>
    </source>
</evidence>
<dbReference type="InterPro" id="IPR027417">
    <property type="entry name" value="P-loop_NTPase"/>
</dbReference>
<dbReference type="STRING" id="7897.ENSLACP00000006404"/>
<dbReference type="CTD" id="10633"/>
<dbReference type="SMART" id="SM00174">
    <property type="entry name" value="RHO"/>
    <property type="match status" value="1"/>
</dbReference>
<dbReference type="NCBIfam" id="TIGR00231">
    <property type="entry name" value="small_GTP"/>
    <property type="match status" value="1"/>
</dbReference>
<dbReference type="PANTHER" id="PTHR46350:SF2">
    <property type="entry name" value="RAS LIKE FAMILY 10 MEMBER B"/>
    <property type="match status" value="1"/>
</dbReference>
<dbReference type="PROSITE" id="PS51421">
    <property type="entry name" value="RAS"/>
    <property type="match status" value="1"/>
</dbReference>
<keyword evidence="1" id="KW-0547">Nucleotide-binding</keyword>
<dbReference type="AlphaFoldDB" id="H3A9T3"/>
<dbReference type="KEGG" id="lcm:102361567"/>
<accession>H3A9T3</accession>
<gene>
    <name evidence="2" type="primary">RASL10A</name>
</gene>
<dbReference type="SMART" id="SM00175">
    <property type="entry name" value="RAB"/>
    <property type="match status" value="1"/>
</dbReference>